<dbReference type="PANTHER" id="PTHR14186:SF20">
    <property type="entry name" value="CYSTEINE-RICH MOTOR NEURON 1 PROTEIN-LIKE"/>
    <property type="match status" value="1"/>
</dbReference>
<dbReference type="SUPFAM" id="SSF57184">
    <property type="entry name" value="Growth factor receptor domain"/>
    <property type="match status" value="1"/>
</dbReference>
<keyword evidence="3" id="KW-0732">Signal</keyword>
<gene>
    <name evidence="7" type="ORF">CCH79_00016983</name>
</gene>
<dbReference type="EMBL" id="NHOQ01001748">
    <property type="protein sequence ID" value="PWA22427.1"/>
    <property type="molecule type" value="Genomic_DNA"/>
</dbReference>
<feature type="domain" description="IGFBP N-terminal" evidence="6">
    <location>
        <begin position="84"/>
        <end position="166"/>
    </location>
</feature>
<dbReference type="Proteomes" id="UP000250572">
    <property type="component" value="Unassembled WGS sequence"/>
</dbReference>
<dbReference type="AlphaFoldDB" id="A0A315VG61"/>
<keyword evidence="2" id="KW-0964">Secreted</keyword>
<accession>A0A315VG61</accession>
<evidence type="ECO:0000256" key="3">
    <source>
        <dbReference type="ARBA" id="ARBA00022729"/>
    </source>
</evidence>
<dbReference type="InterPro" id="IPR011390">
    <property type="entry name" value="IGFBP_rP_mac25"/>
</dbReference>
<dbReference type="SMART" id="SM00121">
    <property type="entry name" value="IB"/>
    <property type="match status" value="1"/>
</dbReference>
<dbReference type="InterPro" id="IPR000867">
    <property type="entry name" value="IGFBP-like"/>
</dbReference>
<dbReference type="GO" id="GO:0005576">
    <property type="term" value="C:extracellular region"/>
    <property type="evidence" value="ECO:0007669"/>
    <property type="project" value="UniProtKB-SubCell"/>
</dbReference>
<keyword evidence="8" id="KW-1185">Reference proteome</keyword>
<dbReference type="GO" id="GO:0009966">
    <property type="term" value="P:regulation of signal transduction"/>
    <property type="evidence" value="ECO:0007669"/>
    <property type="project" value="TreeGrafter"/>
</dbReference>
<dbReference type="GO" id="GO:0005520">
    <property type="term" value="F:insulin-like growth factor binding"/>
    <property type="evidence" value="ECO:0007669"/>
    <property type="project" value="InterPro"/>
</dbReference>
<dbReference type="Pfam" id="PF00219">
    <property type="entry name" value="IGFBP"/>
    <property type="match status" value="1"/>
</dbReference>
<evidence type="ECO:0000256" key="1">
    <source>
        <dbReference type="ARBA" id="ARBA00004613"/>
    </source>
</evidence>
<feature type="region of interest" description="Disordered" evidence="5">
    <location>
        <begin position="301"/>
        <end position="320"/>
    </location>
</feature>
<keyword evidence="4" id="KW-1015">Disulfide bond</keyword>
<comment type="caution">
    <text evidence="7">The sequence shown here is derived from an EMBL/GenBank/DDBJ whole genome shotgun (WGS) entry which is preliminary data.</text>
</comment>
<evidence type="ECO:0000313" key="8">
    <source>
        <dbReference type="Proteomes" id="UP000250572"/>
    </source>
</evidence>
<dbReference type="GO" id="GO:0001558">
    <property type="term" value="P:regulation of cell growth"/>
    <property type="evidence" value="ECO:0007669"/>
    <property type="project" value="InterPro"/>
</dbReference>
<sequence length="399" mass="43108">MINNRMSQLAQITKKTTTGKTPTLRPPVASPCCCDRHDYKSTNFSSTHDHTSTTPSMWALLLLCVPLGVLGSEGAQPADAQQLQSLNCPPCERIHCSSRRALRLQCKGGVTTGVCGCCPVCARMAGESCGGNWDYLGKCDEGLVCVSQEAAADKPNAETKGICKAVIETLNPESCSPDCTKEFCQANPSAICSARFASLEKKECQGSCQHTTCSSCVVLKRPSCPQSCTASDPACLHRFGRCVHNHLRAHPACSSDIQFTLTHERCKRIQLASKDILAGVVTAFDHNKDLRVRSVPERYERGGVKGTDENEEQEIETHHDGKMVSEEPRPVAGMPDEKQIINSSNTAELRTQDALTPAAAVGTVEDGHAEVAGERLHSKAFRGKNPVYEAQMMISFSGP</sequence>
<comment type="subcellular location">
    <subcellularLocation>
        <location evidence="1">Secreted</location>
    </subcellularLocation>
</comment>
<dbReference type="InterPro" id="IPR009030">
    <property type="entry name" value="Growth_fac_rcpt_cys_sf"/>
</dbReference>
<proteinExistence type="predicted"/>
<evidence type="ECO:0000313" key="7">
    <source>
        <dbReference type="EMBL" id="PWA22427.1"/>
    </source>
</evidence>
<reference evidence="7 8" key="1">
    <citation type="journal article" date="2018" name="G3 (Bethesda)">
        <title>A High-Quality Reference Genome for the Invasive Mosquitofish Gambusia affinis Using a Chicago Library.</title>
        <authorList>
            <person name="Hoffberg S.L."/>
            <person name="Troendle N.J."/>
            <person name="Glenn T.C."/>
            <person name="Mahmud O."/>
            <person name="Louha S."/>
            <person name="Chalopin D."/>
            <person name="Bennetzen J.L."/>
            <person name="Mauricio R."/>
        </authorList>
    </citation>
    <scope>NUCLEOTIDE SEQUENCE [LARGE SCALE GENOMIC DNA]</scope>
    <source>
        <strain evidence="7">NE01/NJP1002.9</strain>
        <tissue evidence="7">Muscle</tissue>
    </source>
</reference>
<organism evidence="7 8">
    <name type="scientific">Gambusia affinis</name>
    <name type="common">Western mosquitofish</name>
    <name type="synonym">Heterandria affinis</name>
    <dbReference type="NCBI Taxonomy" id="33528"/>
    <lineage>
        <taxon>Eukaryota</taxon>
        <taxon>Metazoa</taxon>
        <taxon>Chordata</taxon>
        <taxon>Craniata</taxon>
        <taxon>Vertebrata</taxon>
        <taxon>Euteleostomi</taxon>
        <taxon>Actinopterygii</taxon>
        <taxon>Neopterygii</taxon>
        <taxon>Teleostei</taxon>
        <taxon>Neoteleostei</taxon>
        <taxon>Acanthomorphata</taxon>
        <taxon>Ovalentaria</taxon>
        <taxon>Atherinomorphae</taxon>
        <taxon>Cyprinodontiformes</taxon>
        <taxon>Poeciliidae</taxon>
        <taxon>Poeciliinae</taxon>
        <taxon>Gambusia</taxon>
    </lineage>
</organism>
<dbReference type="PANTHER" id="PTHR14186">
    <property type="entry name" value="INSULIN-LIKE GROWTH FACTOR BINDING PROTEIN-RELATED"/>
    <property type="match status" value="1"/>
</dbReference>
<dbReference type="Gene3D" id="4.10.40.20">
    <property type="match status" value="1"/>
</dbReference>
<evidence type="ECO:0000256" key="4">
    <source>
        <dbReference type="ARBA" id="ARBA00023157"/>
    </source>
</evidence>
<dbReference type="STRING" id="33528.ENSGAFP00000021578"/>
<evidence type="ECO:0000256" key="2">
    <source>
        <dbReference type="ARBA" id="ARBA00022525"/>
    </source>
</evidence>
<dbReference type="PROSITE" id="PS51323">
    <property type="entry name" value="IGFBP_N_2"/>
    <property type="match status" value="1"/>
</dbReference>
<evidence type="ECO:0000256" key="5">
    <source>
        <dbReference type="SAM" id="MobiDB-lite"/>
    </source>
</evidence>
<protein>
    <recommendedName>
        <fullName evidence="6">IGFBP N-terminal domain-containing protein</fullName>
    </recommendedName>
</protein>
<evidence type="ECO:0000259" key="6">
    <source>
        <dbReference type="PROSITE" id="PS51323"/>
    </source>
</evidence>
<name>A0A315VG61_GAMAF</name>